<protein>
    <submittedName>
        <fullName evidence="2">Uncharacterized protein</fullName>
    </submittedName>
</protein>
<sequence>MLRDECKLLLVLPLHAICFAPAILFTSPAASKVAFFVYLVALSISALFSLSSDCKQQWHVHQSHICWLSTLFWGFHAALHTICIWSLYGFLEPFLSTNSFADNCSTTISLRNNVAKYPCQTLQQFAATSLVLLPVAVSLGSYAVILGSRIAKKQSIEYARVKKEIERHSQQHSPSNDSLLQEA</sequence>
<evidence type="ECO:0000313" key="2">
    <source>
        <dbReference type="EMBL" id="KAF0737555.1"/>
    </source>
</evidence>
<organism evidence="2 3">
    <name type="scientific">Aphanomyces euteiches</name>
    <dbReference type="NCBI Taxonomy" id="100861"/>
    <lineage>
        <taxon>Eukaryota</taxon>
        <taxon>Sar</taxon>
        <taxon>Stramenopiles</taxon>
        <taxon>Oomycota</taxon>
        <taxon>Saprolegniomycetes</taxon>
        <taxon>Saprolegniales</taxon>
        <taxon>Verrucalvaceae</taxon>
        <taxon>Aphanomyces</taxon>
    </lineage>
</organism>
<feature type="transmembrane region" description="Helical" evidence="1">
    <location>
        <begin position="65"/>
        <end position="88"/>
    </location>
</feature>
<feature type="transmembrane region" description="Helical" evidence="1">
    <location>
        <begin position="34"/>
        <end position="53"/>
    </location>
</feature>
<keyword evidence="3" id="KW-1185">Reference proteome</keyword>
<dbReference type="AlphaFoldDB" id="A0A6G0XC66"/>
<proteinExistence type="predicted"/>
<evidence type="ECO:0000256" key="1">
    <source>
        <dbReference type="SAM" id="Phobius"/>
    </source>
</evidence>
<keyword evidence="1" id="KW-1133">Transmembrane helix</keyword>
<keyword evidence="1" id="KW-0812">Transmembrane</keyword>
<dbReference type="EMBL" id="VJMJ01000084">
    <property type="protein sequence ID" value="KAF0737555.1"/>
    <property type="molecule type" value="Genomic_DNA"/>
</dbReference>
<comment type="caution">
    <text evidence="2">The sequence shown here is derived from an EMBL/GenBank/DDBJ whole genome shotgun (WGS) entry which is preliminary data.</text>
</comment>
<dbReference type="Proteomes" id="UP000481153">
    <property type="component" value="Unassembled WGS sequence"/>
</dbReference>
<accession>A0A6G0XC66</accession>
<name>A0A6G0XC66_9STRA</name>
<evidence type="ECO:0000313" key="3">
    <source>
        <dbReference type="Proteomes" id="UP000481153"/>
    </source>
</evidence>
<keyword evidence="1" id="KW-0472">Membrane</keyword>
<feature type="transmembrane region" description="Helical" evidence="1">
    <location>
        <begin position="125"/>
        <end position="145"/>
    </location>
</feature>
<dbReference type="VEuPathDB" id="FungiDB:AeMF1_011116"/>
<gene>
    <name evidence="2" type="ORF">Ae201684_006710</name>
</gene>
<reference evidence="2 3" key="1">
    <citation type="submission" date="2019-07" db="EMBL/GenBank/DDBJ databases">
        <title>Genomics analysis of Aphanomyces spp. identifies a new class of oomycete effector associated with host adaptation.</title>
        <authorList>
            <person name="Gaulin E."/>
        </authorList>
    </citation>
    <scope>NUCLEOTIDE SEQUENCE [LARGE SCALE GENOMIC DNA]</scope>
    <source>
        <strain evidence="2 3">ATCC 201684</strain>
    </source>
</reference>